<dbReference type="Proteomes" id="UP000398389">
    <property type="component" value="Unassembled WGS sequence"/>
</dbReference>
<protein>
    <recommendedName>
        <fullName evidence="7">Deoxyuridine 5'-triphosphate nucleotidohydrolase</fullName>
        <shortName evidence="7">dUTPase</shortName>
        <ecNumber evidence="7">3.6.1.23</ecNumber>
    </recommendedName>
    <alternativeName>
        <fullName evidence="7">dUTP pyrophosphatase</fullName>
    </alternativeName>
</protein>
<dbReference type="AlphaFoldDB" id="A0A5E8C5T4"/>
<dbReference type="GO" id="GO:0006226">
    <property type="term" value="P:dUMP biosynthetic process"/>
    <property type="evidence" value="ECO:0007669"/>
    <property type="project" value="UniProtKB-UniRule"/>
</dbReference>
<dbReference type="Pfam" id="PF00692">
    <property type="entry name" value="dUTPase"/>
    <property type="match status" value="1"/>
</dbReference>
<comment type="pathway">
    <text evidence="1 7">Pyrimidine metabolism; dUMP biosynthesis; dUMP from dCTP (dUTP route): step 2/2.</text>
</comment>
<evidence type="ECO:0000313" key="10">
    <source>
        <dbReference type="EMBL" id="VVT57228.1"/>
    </source>
</evidence>
<dbReference type="GO" id="GO:0000287">
    <property type="term" value="F:magnesium ion binding"/>
    <property type="evidence" value="ECO:0007669"/>
    <property type="project" value="UniProtKB-UniRule"/>
</dbReference>
<dbReference type="EMBL" id="CABVLU010000004">
    <property type="protein sequence ID" value="VVT57228.1"/>
    <property type="molecule type" value="Genomic_DNA"/>
</dbReference>
<dbReference type="InterPro" id="IPR008181">
    <property type="entry name" value="dUTPase"/>
</dbReference>
<reference evidence="10 11" key="1">
    <citation type="submission" date="2019-09" db="EMBL/GenBank/DDBJ databases">
        <authorList>
            <person name="Brejova B."/>
        </authorList>
    </citation>
    <scope>NUCLEOTIDE SEQUENCE [LARGE SCALE GENOMIC DNA]</scope>
</reference>
<dbReference type="EC" id="3.6.1.23" evidence="7"/>
<dbReference type="OrthoDB" id="419889at2759"/>
<dbReference type="PANTHER" id="PTHR11241">
    <property type="entry name" value="DEOXYURIDINE 5'-TRIPHOSPHATE NUCLEOTIDOHYDROLASE"/>
    <property type="match status" value="1"/>
</dbReference>
<dbReference type="InterPro" id="IPR033704">
    <property type="entry name" value="dUTPase_trimeric"/>
</dbReference>
<evidence type="ECO:0000256" key="1">
    <source>
        <dbReference type="ARBA" id="ARBA00005142"/>
    </source>
</evidence>
<feature type="domain" description="dUTPase-like" evidence="9">
    <location>
        <begin position="14"/>
        <end position="142"/>
    </location>
</feature>
<comment type="subunit">
    <text evidence="3 7">Homotrimer.</text>
</comment>
<dbReference type="NCBIfam" id="TIGR00576">
    <property type="entry name" value="dut"/>
    <property type="match status" value="1"/>
</dbReference>
<dbReference type="SUPFAM" id="SSF51283">
    <property type="entry name" value="dUTPase-like"/>
    <property type="match status" value="1"/>
</dbReference>
<keyword evidence="11" id="KW-1185">Reference proteome</keyword>
<sequence length="150" mass="15957">MSITGFHVKLLSEYARAPLRGSASAAGYDIFSSEAKTLPAKGWGIVETDISIAIPEDTYARIAPRSGLAAKHGIDTGAGVIDADYRGPLKVVLFNHSNVDYEIARGDRIAQLILEIIRTPEIQVVESLPETQRGAGGFGSTGYSGEATKH</sequence>
<dbReference type="UniPathway" id="UPA00610">
    <property type="reaction ID" value="UER00666"/>
</dbReference>
<name>A0A5E8C5T4_9ASCO</name>
<dbReference type="NCBIfam" id="NF001862">
    <property type="entry name" value="PRK00601.1"/>
    <property type="match status" value="1"/>
</dbReference>
<dbReference type="InterPro" id="IPR036157">
    <property type="entry name" value="dUTPase-like_sf"/>
</dbReference>
<dbReference type="RefSeq" id="XP_031856203.1">
    <property type="nucleotide sequence ID" value="XM_032000312.1"/>
</dbReference>
<comment type="catalytic activity">
    <reaction evidence="6">
        <text>dUTP + H2O = dUMP + diphosphate + H(+)</text>
        <dbReference type="Rhea" id="RHEA:10248"/>
        <dbReference type="ChEBI" id="CHEBI:15377"/>
        <dbReference type="ChEBI" id="CHEBI:15378"/>
        <dbReference type="ChEBI" id="CHEBI:33019"/>
        <dbReference type="ChEBI" id="CHEBI:61555"/>
        <dbReference type="ChEBI" id="CHEBI:246422"/>
        <dbReference type="EC" id="3.6.1.23"/>
    </reaction>
    <physiologicalReaction direction="left-to-right" evidence="6">
        <dbReference type="Rhea" id="RHEA:10249"/>
    </physiologicalReaction>
</comment>
<keyword evidence="7" id="KW-0460">Magnesium</keyword>
<dbReference type="InterPro" id="IPR029054">
    <property type="entry name" value="dUTPase-like"/>
</dbReference>
<keyword evidence="5 7" id="KW-0546">Nucleotide metabolism</keyword>
<evidence type="ECO:0000256" key="3">
    <source>
        <dbReference type="ARBA" id="ARBA00011233"/>
    </source>
</evidence>
<keyword evidence="7" id="KW-0479">Metal-binding</keyword>
<comment type="similarity">
    <text evidence="2 7">Belongs to the dUTPase family.</text>
</comment>
<comment type="function">
    <text evidence="7">Involved in nucleotide metabolism via production of dUMP, the immediate precursor of thymidine nucleotides, and decreases the intracellular concentration of dUTP so that uracil cannot be incorporated into DNA.</text>
</comment>
<organism evidence="10 11">
    <name type="scientific">Magnusiomyces paraingens</name>
    <dbReference type="NCBI Taxonomy" id="2606893"/>
    <lineage>
        <taxon>Eukaryota</taxon>
        <taxon>Fungi</taxon>
        <taxon>Dikarya</taxon>
        <taxon>Ascomycota</taxon>
        <taxon>Saccharomycotina</taxon>
        <taxon>Dipodascomycetes</taxon>
        <taxon>Dipodascales</taxon>
        <taxon>Dipodascaceae</taxon>
        <taxon>Magnusiomyces</taxon>
    </lineage>
</organism>
<evidence type="ECO:0000256" key="6">
    <source>
        <dbReference type="ARBA" id="ARBA00048211"/>
    </source>
</evidence>
<evidence type="ECO:0000256" key="4">
    <source>
        <dbReference type="ARBA" id="ARBA00022801"/>
    </source>
</evidence>
<dbReference type="CDD" id="cd07557">
    <property type="entry name" value="trimeric_dUTPase"/>
    <property type="match status" value="1"/>
</dbReference>
<evidence type="ECO:0000256" key="8">
    <source>
        <dbReference type="SAM" id="MobiDB-lite"/>
    </source>
</evidence>
<keyword evidence="4 7" id="KW-0378">Hydrolase</keyword>
<accession>A0A5E8C5T4</accession>
<gene>
    <name evidence="10" type="ORF">SAPINGB_P005598</name>
</gene>
<evidence type="ECO:0000256" key="7">
    <source>
        <dbReference type="RuleBase" id="RU367024"/>
    </source>
</evidence>
<evidence type="ECO:0000256" key="2">
    <source>
        <dbReference type="ARBA" id="ARBA00006581"/>
    </source>
</evidence>
<dbReference type="GeneID" id="43584412"/>
<feature type="region of interest" description="Disordered" evidence="8">
    <location>
        <begin position="131"/>
        <end position="150"/>
    </location>
</feature>
<evidence type="ECO:0000313" key="11">
    <source>
        <dbReference type="Proteomes" id="UP000398389"/>
    </source>
</evidence>
<dbReference type="PANTHER" id="PTHR11241:SF0">
    <property type="entry name" value="DEOXYURIDINE 5'-TRIPHOSPHATE NUCLEOTIDOHYDROLASE"/>
    <property type="match status" value="1"/>
</dbReference>
<dbReference type="Gene3D" id="2.70.40.10">
    <property type="match status" value="1"/>
</dbReference>
<evidence type="ECO:0000256" key="5">
    <source>
        <dbReference type="ARBA" id="ARBA00023080"/>
    </source>
</evidence>
<evidence type="ECO:0000259" key="9">
    <source>
        <dbReference type="Pfam" id="PF00692"/>
    </source>
</evidence>
<proteinExistence type="inferred from homology"/>
<dbReference type="GO" id="GO:0046081">
    <property type="term" value="P:dUTP catabolic process"/>
    <property type="evidence" value="ECO:0007669"/>
    <property type="project" value="UniProtKB-UniRule"/>
</dbReference>
<comment type="cofactor">
    <cofactor evidence="7">
        <name>Mg(2+)</name>
        <dbReference type="ChEBI" id="CHEBI:18420"/>
    </cofactor>
</comment>
<dbReference type="GO" id="GO:0004170">
    <property type="term" value="F:dUTP diphosphatase activity"/>
    <property type="evidence" value="ECO:0007669"/>
    <property type="project" value="UniProtKB-UniRule"/>
</dbReference>